<dbReference type="EC" id="2.7.13.3" evidence="3"/>
<dbReference type="InterPro" id="IPR003661">
    <property type="entry name" value="HisK_dim/P_dom"/>
</dbReference>
<evidence type="ECO:0000313" key="14">
    <source>
        <dbReference type="EMBL" id="QDH24501.1"/>
    </source>
</evidence>
<dbReference type="EMBL" id="CP032485">
    <property type="protein sequence ID" value="QDH24501.1"/>
    <property type="molecule type" value="Genomic_DNA"/>
</dbReference>
<reference evidence="14 15" key="1">
    <citation type="submission" date="2018-09" db="EMBL/GenBank/DDBJ databases">
        <title>The complete genome sequence of Neokomagataea tanensis NBRC 106556(T).</title>
        <authorList>
            <person name="Chua K.-O."/>
            <person name="See-Too W.-S."/>
            <person name="Hong K.-W."/>
            <person name="Yin W.-F."/>
            <person name="Chan K.-G."/>
        </authorList>
    </citation>
    <scope>NUCLEOTIDE SEQUENCE [LARGE SCALE GENOMIC DNA]</scope>
    <source>
        <strain evidence="15">AH13 \ NBRC 106556</strain>
    </source>
</reference>
<dbReference type="PROSITE" id="PS50885">
    <property type="entry name" value="HAMP"/>
    <property type="match status" value="1"/>
</dbReference>
<dbReference type="Pfam" id="PF00672">
    <property type="entry name" value="HAMP"/>
    <property type="match status" value="1"/>
</dbReference>
<dbReference type="AlphaFoldDB" id="A0A4Y6V790"/>
<dbReference type="SMART" id="SM00388">
    <property type="entry name" value="HisKA"/>
    <property type="match status" value="1"/>
</dbReference>
<evidence type="ECO:0000256" key="5">
    <source>
        <dbReference type="ARBA" id="ARBA00022679"/>
    </source>
</evidence>
<accession>A0A4Y6V790</accession>
<dbReference type="Gene3D" id="6.10.340.10">
    <property type="match status" value="1"/>
</dbReference>
<dbReference type="RefSeq" id="WP_141492347.1">
    <property type="nucleotide sequence ID" value="NZ_CP032485.1"/>
</dbReference>
<dbReference type="Pfam" id="PF02518">
    <property type="entry name" value="HATPase_c"/>
    <property type="match status" value="1"/>
</dbReference>
<evidence type="ECO:0000256" key="11">
    <source>
        <dbReference type="SAM" id="Phobius"/>
    </source>
</evidence>
<keyword evidence="5" id="KW-0808">Transferase</keyword>
<proteinExistence type="predicted"/>
<dbReference type="CDD" id="cd00082">
    <property type="entry name" value="HisKA"/>
    <property type="match status" value="1"/>
</dbReference>
<dbReference type="GO" id="GO:0005886">
    <property type="term" value="C:plasma membrane"/>
    <property type="evidence" value="ECO:0007669"/>
    <property type="project" value="TreeGrafter"/>
</dbReference>
<evidence type="ECO:0000259" key="12">
    <source>
        <dbReference type="PROSITE" id="PS50109"/>
    </source>
</evidence>
<evidence type="ECO:0000256" key="3">
    <source>
        <dbReference type="ARBA" id="ARBA00012438"/>
    </source>
</evidence>
<evidence type="ECO:0000259" key="13">
    <source>
        <dbReference type="PROSITE" id="PS50885"/>
    </source>
</evidence>
<dbReference type="PANTHER" id="PTHR45436:SF8">
    <property type="entry name" value="HISTIDINE KINASE"/>
    <property type="match status" value="1"/>
</dbReference>
<feature type="domain" description="Histidine kinase" evidence="12">
    <location>
        <begin position="246"/>
        <end position="464"/>
    </location>
</feature>
<comment type="catalytic activity">
    <reaction evidence="1">
        <text>ATP + protein L-histidine = ADP + protein N-phospho-L-histidine.</text>
        <dbReference type="EC" id="2.7.13.3"/>
    </reaction>
</comment>
<dbReference type="InterPro" id="IPR036097">
    <property type="entry name" value="HisK_dim/P_sf"/>
</dbReference>
<dbReference type="Gene3D" id="3.30.565.10">
    <property type="entry name" value="Histidine kinase-like ATPase, C-terminal domain"/>
    <property type="match status" value="1"/>
</dbReference>
<keyword evidence="9" id="KW-0902">Two-component regulatory system</keyword>
<evidence type="ECO:0000256" key="1">
    <source>
        <dbReference type="ARBA" id="ARBA00000085"/>
    </source>
</evidence>
<dbReference type="SUPFAM" id="SSF47384">
    <property type="entry name" value="Homodimeric domain of signal transducing histidine kinase"/>
    <property type="match status" value="1"/>
</dbReference>
<dbReference type="SUPFAM" id="SSF55874">
    <property type="entry name" value="ATPase domain of HSP90 chaperone/DNA topoisomerase II/histidine kinase"/>
    <property type="match status" value="1"/>
</dbReference>
<keyword evidence="10 11" id="KW-0472">Membrane</keyword>
<comment type="subcellular location">
    <subcellularLocation>
        <location evidence="2">Membrane</location>
    </subcellularLocation>
</comment>
<dbReference type="Proteomes" id="UP000317214">
    <property type="component" value="Chromosome"/>
</dbReference>
<dbReference type="PROSITE" id="PS50109">
    <property type="entry name" value="HIS_KIN"/>
    <property type="match status" value="1"/>
</dbReference>
<keyword evidence="4" id="KW-0597">Phosphoprotein</keyword>
<keyword evidence="7" id="KW-0418">Kinase</keyword>
<dbReference type="SMART" id="SM00304">
    <property type="entry name" value="HAMP"/>
    <property type="match status" value="1"/>
</dbReference>
<dbReference type="InterPro" id="IPR050428">
    <property type="entry name" value="TCS_sensor_his_kinase"/>
</dbReference>
<evidence type="ECO:0000256" key="6">
    <source>
        <dbReference type="ARBA" id="ARBA00022692"/>
    </source>
</evidence>
<dbReference type="OrthoDB" id="9815202at2"/>
<dbReference type="InterPro" id="IPR036890">
    <property type="entry name" value="HATPase_C_sf"/>
</dbReference>
<sequence>MRHFFKKMKPRWPVRSAGLNFALAYGSVFILSAGVFLSFIWWNTTGQIDRQVEAAVQVDAHDLEQRVQRGGLPALVTAIQDRLDQNVEDDALYLLVGPAGRRYAGNLPGWPAAVAGTERYYELPIQRDGFRTHAKMHAYVLPGGCGLIVGRDIRGRELVRHVLTDTLIWAWLMVSLLAAGGALVMRGIFRQVVRTIARTTAAVARGDLSRRIPLTGNETDPISQTVNEMLERIDRLMDGVRQVSNSIAHDLRTPITRARARLEEASLTATTEQDLRSAVDRAVVDLDHVTSIFEALLRIAQIEAGARRAAFTQLALCPLLEGLAELYEASAEDASLRLELQCGELQCGELPDVFGDPHLLQQAVANLLDNAIKFAPSGTAVSLHAKRVGDDICVSVIDRGPGMSPQDMERASERFFRAEAARHTPGSGLGLSLVQAVVALHHGRMILEDQKPGLSVALYIPCIDRVNANDIPESAA</sequence>
<evidence type="ECO:0000256" key="2">
    <source>
        <dbReference type="ARBA" id="ARBA00004370"/>
    </source>
</evidence>
<dbReference type="PRINTS" id="PR00344">
    <property type="entry name" value="BCTRLSENSOR"/>
</dbReference>
<dbReference type="GO" id="GO:0000155">
    <property type="term" value="F:phosphorelay sensor kinase activity"/>
    <property type="evidence" value="ECO:0007669"/>
    <property type="project" value="InterPro"/>
</dbReference>
<feature type="domain" description="HAMP" evidence="13">
    <location>
        <begin position="187"/>
        <end position="238"/>
    </location>
</feature>
<keyword evidence="8 11" id="KW-1133">Transmembrane helix</keyword>
<evidence type="ECO:0000313" key="15">
    <source>
        <dbReference type="Proteomes" id="UP000317214"/>
    </source>
</evidence>
<evidence type="ECO:0000256" key="9">
    <source>
        <dbReference type="ARBA" id="ARBA00023012"/>
    </source>
</evidence>
<dbReference type="InterPro" id="IPR003660">
    <property type="entry name" value="HAMP_dom"/>
</dbReference>
<dbReference type="Gene3D" id="1.10.287.130">
    <property type="match status" value="1"/>
</dbReference>
<dbReference type="Pfam" id="PF00512">
    <property type="entry name" value="HisKA"/>
    <property type="match status" value="1"/>
</dbReference>
<keyword evidence="6 11" id="KW-0812">Transmembrane</keyword>
<gene>
    <name evidence="14" type="ORF">D5366_03760</name>
</gene>
<dbReference type="PANTHER" id="PTHR45436">
    <property type="entry name" value="SENSOR HISTIDINE KINASE YKOH"/>
    <property type="match status" value="1"/>
</dbReference>
<evidence type="ECO:0000256" key="10">
    <source>
        <dbReference type="ARBA" id="ARBA00023136"/>
    </source>
</evidence>
<evidence type="ECO:0000256" key="4">
    <source>
        <dbReference type="ARBA" id="ARBA00022553"/>
    </source>
</evidence>
<dbReference type="InterPro" id="IPR004358">
    <property type="entry name" value="Sig_transdc_His_kin-like_C"/>
</dbReference>
<dbReference type="CDD" id="cd06225">
    <property type="entry name" value="HAMP"/>
    <property type="match status" value="1"/>
</dbReference>
<feature type="transmembrane region" description="Helical" evidence="11">
    <location>
        <begin position="168"/>
        <end position="189"/>
    </location>
</feature>
<feature type="transmembrane region" description="Helical" evidence="11">
    <location>
        <begin position="21"/>
        <end position="42"/>
    </location>
</feature>
<dbReference type="CDD" id="cd00075">
    <property type="entry name" value="HATPase"/>
    <property type="match status" value="1"/>
</dbReference>
<dbReference type="InterPro" id="IPR005467">
    <property type="entry name" value="His_kinase_dom"/>
</dbReference>
<name>A0A4Y6V790_9PROT</name>
<protein>
    <recommendedName>
        <fullName evidence="3">histidine kinase</fullName>
        <ecNumber evidence="3">2.7.13.3</ecNumber>
    </recommendedName>
</protein>
<dbReference type="SMART" id="SM00387">
    <property type="entry name" value="HATPase_c"/>
    <property type="match status" value="1"/>
</dbReference>
<organism evidence="14 15">
    <name type="scientific">Neokomagataea tanensis</name>
    <dbReference type="NCBI Taxonomy" id="661191"/>
    <lineage>
        <taxon>Bacteria</taxon>
        <taxon>Pseudomonadati</taxon>
        <taxon>Pseudomonadota</taxon>
        <taxon>Alphaproteobacteria</taxon>
        <taxon>Acetobacterales</taxon>
        <taxon>Acetobacteraceae</taxon>
        <taxon>Neokomagataea</taxon>
    </lineage>
</organism>
<keyword evidence="15" id="KW-1185">Reference proteome</keyword>
<dbReference type="InterPro" id="IPR003594">
    <property type="entry name" value="HATPase_dom"/>
</dbReference>
<evidence type="ECO:0000256" key="7">
    <source>
        <dbReference type="ARBA" id="ARBA00022777"/>
    </source>
</evidence>
<evidence type="ECO:0000256" key="8">
    <source>
        <dbReference type="ARBA" id="ARBA00022989"/>
    </source>
</evidence>
<dbReference type="KEGG" id="ntn:D5366_03760"/>